<sequence length="249" mass="27998">MWNRIIPPGRELSSECSTCLCIELFSRTMHPLDGEPSPVQYTLYSRRVSPGPGSTWNLEPDDLSQREDAPRQSCEHYQQLQAGTHSGKTISPGLGSSTLFCLVGTWWCSTSAIRSPSTACIVPHQNTKVLRELLQCKKAFRTSSITYRVIRDRDQIGFPSISITVDKYHFPLSPEMCVRPTINRLMKTGAIWSEGNRKLLPLPVTGSLDSDKMAVPLLNSSAQHTVYKYSNMCMCSNVILKRESPWMNQ</sequence>
<reference evidence="2" key="1">
    <citation type="journal article" date="2023" name="G3 (Bethesda)">
        <title>A reference genome for the long-term kleptoplast-retaining sea slug Elysia crispata morphotype clarki.</title>
        <authorList>
            <person name="Eastman K.E."/>
            <person name="Pendleton A.L."/>
            <person name="Shaikh M.A."/>
            <person name="Suttiyut T."/>
            <person name="Ogas R."/>
            <person name="Tomko P."/>
            <person name="Gavelis G."/>
            <person name="Widhalm J.R."/>
            <person name="Wisecaver J.H."/>
        </authorList>
    </citation>
    <scope>NUCLEOTIDE SEQUENCE</scope>
    <source>
        <strain evidence="2">ECLA1</strain>
    </source>
</reference>
<dbReference type="Proteomes" id="UP001283361">
    <property type="component" value="Unassembled WGS sequence"/>
</dbReference>
<keyword evidence="3" id="KW-1185">Reference proteome</keyword>
<proteinExistence type="predicted"/>
<evidence type="ECO:0000313" key="2">
    <source>
        <dbReference type="EMBL" id="KAK3723859.1"/>
    </source>
</evidence>
<gene>
    <name evidence="2" type="ORF">RRG08_008663</name>
</gene>
<comment type="caution">
    <text evidence="2">The sequence shown here is derived from an EMBL/GenBank/DDBJ whole genome shotgun (WGS) entry which is preliminary data.</text>
</comment>
<evidence type="ECO:0000313" key="3">
    <source>
        <dbReference type="Proteomes" id="UP001283361"/>
    </source>
</evidence>
<feature type="region of interest" description="Disordered" evidence="1">
    <location>
        <begin position="51"/>
        <end position="70"/>
    </location>
</feature>
<accession>A0AAE0XXE8</accession>
<name>A0AAE0XXE8_9GAST</name>
<dbReference type="EMBL" id="JAWDGP010007354">
    <property type="protein sequence ID" value="KAK3723859.1"/>
    <property type="molecule type" value="Genomic_DNA"/>
</dbReference>
<dbReference type="AlphaFoldDB" id="A0AAE0XXE8"/>
<organism evidence="2 3">
    <name type="scientific">Elysia crispata</name>
    <name type="common">lettuce slug</name>
    <dbReference type="NCBI Taxonomy" id="231223"/>
    <lineage>
        <taxon>Eukaryota</taxon>
        <taxon>Metazoa</taxon>
        <taxon>Spiralia</taxon>
        <taxon>Lophotrochozoa</taxon>
        <taxon>Mollusca</taxon>
        <taxon>Gastropoda</taxon>
        <taxon>Heterobranchia</taxon>
        <taxon>Euthyneura</taxon>
        <taxon>Panpulmonata</taxon>
        <taxon>Sacoglossa</taxon>
        <taxon>Placobranchoidea</taxon>
        <taxon>Plakobranchidae</taxon>
        <taxon>Elysia</taxon>
    </lineage>
</organism>
<evidence type="ECO:0000256" key="1">
    <source>
        <dbReference type="SAM" id="MobiDB-lite"/>
    </source>
</evidence>
<protein>
    <submittedName>
        <fullName evidence="2">Uncharacterized protein</fullName>
    </submittedName>
</protein>